<gene>
    <name evidence="1" type="ORF">ACFQZU_06235</name>
</gene>
<accession>A0ABW3BCR5</accession>
<feature type="non-terminal residue" evidence="1">
    <location>
        <position position="56"/>
    </location>
</feature>
<protein>
    <submittedName>
        <fullName evidence="1">Beta-propeller fold lactonase family protein</fullName>
    </submittedName>
</protein>
<dbReference type="InterPro" id="IPR015943">
    <property type="entry name" value="WD40/YVTN_repeat-like_dom_sf"/>
</dbReference>
<proteinExistence type="predicted"/>
<organism evidence="1 2">
    <name type="scientific">Streptomonospora algeriensis</name>
    <dbReference type="NCBI Taxonomy" id="995084"/>
    <lineage>
        <taxon>Bacteria</taxon>
        <taxon>Bacillati</taxon>
        <taxon>Actinomycetota</taxon>
        <taxon>Actinomycetes</taxon>
        <taxon>Streptosporangiales</taxon>
        <taxon>Nocardiopsidaceae</taxon>
        <taxon>Streptomonospora</taxon>
    </lineage>
</organism>
<keyword evidence="2" id="KW-1185">Reference proteome</keyword>
<dbReference type="Proteomes" id="UP001596956">
    <property type="component" value="Unassembled WGS sequence"/>
</dbReference>
<reference evidence="2" key="1">
    <citation type="journal article" date="2019" name="Int. J. Syst. Evol. Microbiol.">
        <title>The Global Catalogue of Microorganisms (GCM) 10K type strain sequencing project: providing services to taxonomists for standard genome sequencing and annotation.</title>
        <authorList>
            <consortium name="The Broad Institute Genomics Platform"/>
            <consortium name="The Broad Institute Genome Sequencing Center for Infectious Disease"/>
            <person name="Wu L."/>
            <person name="Ma J."/>
        </authorList>
    </citation>
    <scope>NUCLEOTIDE SEQUENCE [LARGE SCALE GENOMIC DNA]</scope>
    <source>
        <strain evidence="2">CCUG 63369</strain>
    </source>
</reference>
<evidence type="ECO:0000313" key="2">
    <source>
        <dbReference type="Proteomes" id="UP001596956"/>
    </source>
</evidence>
<dbReference type="Gene3D" id="2.130.10.10">
    <property type="entry name" value="YVTN repeat-like/Quinoprotein amine dehydrogenase"/>
    <property type="match status" value="1"/>
</dbReference>
<sequence length="56" mass="5714">MSAPRLLWIGTYTPDSDPRAAGEGIHRAWLDPATGALSGGEAAARTAGPSFLAAHP</sequence>
<dbReference type="Pfam" id="PF10282">
    <property type="entry name" value="Lactonase"/>
    <property type="match status" value="1"/>
</dbReference>
<evidence type="ECO:0000313" key="1">
    <source>
        <dbReference type="EMBL" id="MFD0800915.1"/>
    </source>
</evidence>
<name>A0ABW3BCR5_9ACTN</name>
<dbReference type="EMBL" id="JBHTHR010000117">
    <property type="protein sequence ID" value="MFD0800915.1"/>
    <property type="molecule type" value="Genomic_DNA"/>
</dbReference>
<comment type="caution">
    <text evidence="1">The sequence shown here is derived from an EMBL/GenBank/DDBJ whole genome shotgun (WGS) entry which is preliminary data.</text>
</comment>
<dbReference type="InterPro" id="IPR019405">
    <property type="entry name" value="Lactonase_7-beta_prop"/>
</dbReference>